<dbReference type="AlphaFoldDB" id="A0A9W4WH66"/>
<dbReference type="SUPFAM" id="SSF51735">
    <property type="entry name" value="NAD(P)-binding Rossmann-fold domains"/>
    <property type="match status" value="1"/>
</dbReference>
<dbReference type="Pfam" id="PF08240">
    <property type="entry name" value="ADH_N"/>
    <property type="match status" value="1"/>
</dbReference>
<dbReference type="PANTHER" id="PTHR48106:SF18">
    <property type="entry name" value="QUINONE OXIDOREDUCTASE PIG3"/>
    <property type="match status" value="1"/>
</dbReference>
<dbReference type="InterPro" id="IPR011032">
    <property type="entry name" value="GroES-like_sf"/>
</dbReference>
<dbReference type="Proteomes" id="UP001152533">
    <property type="component" value="Unassembled WGS sequence"/>
</dbReference>
<dbReference type="Pfam" id="PF00107">
    <property type="entry name" value="ADH_zinc_N"/>
    <property type="match status" value="1"/>
</dbReference>
<comment type="caution">
    <text evidence="4">The sequence shown here is derived from an EMBL/GenBank/DDBJ whole genome shotgun (WGS) entry which is preliminary data.</text>
</comment>
<reference evidence="4" key="1">
    <citation type="submission" date="2022-08" db="EMBL/GenBank/DDBJ databases">
        <authorList>
            <person name="Giroux E."/>
            <person name="Giroux E."/>
        </authorList>
    </citation>
    <scope>NUCLEOTIDE SEQUENCE</scope>
    <source>
        <strain evidence="4">H1091258</strain>
    </source>
</reference>
<dbReference type="EMBL" id="CAMGZC010000190">
    <property type="protein sequence ID" value="CAI0644791.1"/>
    <property type="molecule type" value="Genomic_DNA"/>
</dbReference>
<dbReference type="SUPFAM" id="SSF50129">
    <property type="entry name" value="GroES-like"/>
    <property type="match status" value="1"/>
</dbReference>
<keyword evidence="2" id="KW-0560">Oxidoreductase</keyword>
<dbReference type="SMART" id="SM00829">
    <property type="entry name" value="PKS_ER"/>
    <property type="match status" value="1"/>
</dbReference>
<name>A0A9W4WH66_9PEZI</name>
<dbReference type="InterPro" id="IPR013149">
    <property type="entry name" value="ADH-like_C"/>
</dbReference>
<proteinExistence type="predicted"/>
<dbReference type="InterPro" id="IPR020843">
    <property type="entry name" value="ER"/>
</dbReference>
<evidence type="ECO:0000313" key="4">
    <source>
        <dbReference type="EMBL" id="CAI0644791.1"/>
    </source>
</evidence>
<dbReference type="GO" id="GO:0070402">
    <property type="term" value="F:NADPH binding"/>
    <property type="evidence" value="ECO:0007669"/>
    <property type="project" value="TreeGrafter"/>
</dbReference>
<dbReference type="InterPro" id="IPR036291">
    <property type="entry name" value="NAD(P)-bd_dom_sf"/>
</dbReference>
<keyword evidence="5" id="KW-1185">Reference proteome</keyword>
<gene>
    <name evidence="4" type="ORF">CGXH109_LOCUS38991</name>
</gene>
<accession>A0A9W4WH66</accession>
<organism evidence="4 5">
    <name type="scientific">Colletotrichum noveboracense</name>
    <dbReference type="NCBI Taxonomy" id="2664923"/>
    <lineage>
        <taxon>Eukaryota</taxon>
        <taxon>Fungi</taxon>
        <taxon>Dikarya</taxon>
        <taxon>Ascomycota</taxon>
        <taxon>Pezizomycotina</taxon>
        <taxon>Sordariomycetes</taxon>
        <taxon>Hypocreomycetidae</taxon>
        <taxon>Glomerellales</taxon>
        <taxon>Glomerellaceae</taxon>
        <taxon>Colletotrichum</taxon>
        <taxon>Colletotrichum gloeosporioides species complex</taxon>
    </lineage>
</organism>
<dbReference type="PANTHER" id="PTHR48106">
    <property type="entry name" value="QUINONE OXIDOREDUCTASE PIG3-RELATED"/>
    <property type="match status" value="1"/>
</dbReference>
<sequence>MHVPKVMRAVICPTTGPISVLQIQQTAVPVPQSGQVLIKILGFGINRAGQIELQFRPELQESNEFLEMFTRQGHSPGVQFPRTIGIECIGTVAAHHASAPGTAGLPIGTHVATCMGGLGREIPGSYAEYVCVPAENVRPFPQTSLPVATLASLPEMFQTTWGALVKGLDFKRGESLLVRGATSSIGICAIQIARYLGASRIGGTTRSGARTSMLKDHGADEVYVDSGSIEADVSASSAGKFDKILELIGTTTLRDSARCALEMGTVCMAGIQGGEWELTQFSPFEFLPNRVRLSVYGGGPDDFRACPWEELIQAIEDGKIKVPVKVFSLDEIQKVHEILESGGGGAKLVVVISED</sequence>
<evidence type="ECO:0000259" key="3">
    <source>
        <dbReference type="SMART" id="SM00829"/>
    </source>
</evidence>
<feature type="domain" description="Enoyl reductase (ER)" evidence="3">
    <location>
        <begin position="16"/>
        <end position="350"/>
    </location>
</feature>
<dbReference type="InterPro" id="IPR013154">
    <property type="entry name" value="ADH-like_N"/>
</dbReference>
<evidence type="ECO:0000256" key="1">
    <source>
        <dbReference type="ARBA" id="ARBA00022857"/>
    </source>
</evidence>
<keyword evidence="1" id="KW-0521">NADP</keyword>
<dbReference type="GO" id="GO:0016651">
    <property type="term" value="F:oxidoreductase activity, acting on NAD(P)H"/>
    <property type="evidence" value="ECO:0007669"/>
    <property type="project" value="TreeGrafter"/>
</dbReference>
<protein>
    <recommendedName>
        <fullName evidence="3">Enoyl reductase (ER) domain-containing protein</fullName>
    </recommendedName>
</protein>
<dbReference type="Gene3D" id="3.90.180.10">
    <property type="entry name" value="Medium-chain alcohol dehydrogenases, catalytic domain"/>
    <property type="match status" value="1"/>
</dbReference>
<evidence type="ECO:0000313" key="5">
    <source>
        <dbReference type="Proteomes" id="UP001152533"/>
    </source>
</evidence>
<evidence type="ECO:0000256" key="2">
    <source>
        <dbReference type="ARBA" id="ARBA00023002"/>
    </source>
</evidence>